<comment type="caution">
    <text evidence="1">The sequence shown here is derived from an EMBL/GenBank/DDBJ whole genome shotgun (WGS) entry which is preliminary data.</text>
</comment>
<proteinExistence type="predicted"/>
<organism evidence="1 2">
    <name type="scientific">Lasiodiplodia theobromae</name>
    <dbReference type="NCBI Taxonomy" id="45133"/>
    <lineage>
        <taxon>Eukaryota</taxon>
        <taxon>Fungi</taxon>
        <taxon>Dikarya</taxon>
        <taxon>Ascomycota</taxon>
        <taxon>Pezizomycotina</taxon>
        <taxon>Dothideomycetes</taxon>
        <taxon>Dothideomycetes incertae sedis</taxon>
        <taxon>Botryosphaeriales</taxon>
        <taxon>Botryosphaeriaceae</taxon>
        <taxon>Lasiodiplodia</taxon>
    </lineage>
</organism>
<evidence type="ECO:0000313" key="2">
    <source>
        <dbReference type="Proteomes" id="UP000325902"/>
    </source>
</evidence>
<gene>
    <name evidence="1" type="ORF">DBV05_g11901</name>
</gene>
<reference evidence="1 2" key="1">
    <citation type="journal article" date="2019" name="Sci. Rep.">
        <title>A multi-omics analysis of the grapevine pathogen Lasiodiplodia theobromae reveals that temperature affects the expression of virulence- and pathogenicity-related genes.</title>
        <authorList>
            <person name="Felix C."/>
            <person name="Meneses R."/>
            <person name="Goncalves M.F.M."/>
            <person name="Tilleman L."/>
            <person name="Duarte A.S."/>
            <person name="Jorrin-Novo J.V."/>
            <person name="Van de Peer Y."/>
            <person name="Deforce D."/>
            <person name="Van Nieuwerburgh F."/>
            <person name="Esteves A.C."/>
            <person name="Alves A."/>
        </authorList>
    </citation>
    <scope>NUCLEOTIDE SEQUENCE [LARGE SCALE GENOMIC DNA]</scope>
    <source>
        <strain evidence="1 2">LA-SOL3</strain>
    </source>
</reference>
<keyword evidence="2" id="KW-1185">Reference proteome</keyword>
<dbReference type="AlphaFoldDB" id="A0A5N5CVQ8"/>
<dbReference type="Proteomes" id="UP000325902">
    <property type="component" value="Unassembled WGS sequence"/>
</dbReference>
<name>A0A5N5CVQ8_9PEZI</name>
<dbReference type="EMBL" id="VCHE01000195">
    <property type="protein sequence ID" value="KAB2569428.1"/>
    <property type="molecule type" value="Genomic_DNA"/>
</dbReference>
<evidence type="ECO:0000313" key="1">
    <source>
        <dbReference type="EMBL" id="KAB2569428.1"/>
    </source>
</evidence>
<protein>
    <submittedName>
        <fullName evidence="1">Uncharacterized protein</fullName>
    </submittedName>
</protein>
<accession>A0A5N5CVQ8</accession>
<sequence>MQNQERILSIIDVRGRKFDIPVDRIIEANNAFLDKAMVVEEESTWHNPVCRPPDNPEGVETMAHVLLNGTFDIPASIIANGRQLEYLVHVAGVGDEYAVASMAERAYYLFTQQLHLCTSSDHFIAAVRTIYTYPRSSIDGQDMISAMKRVVVYFLEARVDVTWIVYARALLFTEVGGFEADYRDARKNAAIA</sequence>